<comment type="caution">
    <text evidence="1">The sequence shown here is derived from an EMBL/GenBank/DDBJ whole genome shotgun (WGS) entry which is preliminary data.</text>
</comment>
<reference evidence="1" key="1">
    <citation type="submission" date="2020-12" db="EMBL/GenBank/DDBJ databases">
        <title>Metabolic potential, ecology and presence of endohyphal bacteria is reflected in genomic diversity of Mucoromycotina.</title>
        <authorList>
            <person name="Muszewska A."/>
            <person name="Okrasinska A."/>
            <person name="Steczkiewicz K."/>
            <person name="Drgas O."/>
            <person name="Orlowska M."/>
            <person name="Perlinska-Lenart U."/>
            <person name="Aleksandrzak-Piekarczyk T."/>
            <person name="Szatraj K."/>
            <person name="Zielenkiewicz U."/>
            <person name="Pilsyk S."/>
            <person name="Malc E."/>
            <person name="Mieczkowski P."/>
            <person name="Kruszewska J.S."/>
            <person name="Biernat P."/>
            <person name="Pawlowska J."/>
        </authorList>
    </citation>
    <scope>NUCLEOTIDE SEQUENCE</scope>
    <source>
        <strain evidence="1">CBS 226.32</strain>
    </source>
</reference>
<organism evidence="1 2">
    <name type="scientific">Mucor plumbeus</name>
    <dbReference type="NCBI Taxonomy" id="97098"/>
    <lineage>
        <taxon>Eukaryota</taxon>
        <taxon>Fungi</taxon>
        <taxon>Fungi incertae sedis</taxon>
        <taxon>Mucoromycota</taxon>
        <taxon>Mucoromycotina</taxon>
        <taxon>Mucoromycetes</taxon>
        <taxon>Mucorales</taxon>
        <taxon>Mucorineae</taxon>
        <taxon>Mucoraceae</taxon>
        <taxon>Mucor</taxon>
    </lineage>
</organism>
<feature type="non-terminal residue" evidence="1">
    <location>
        <position position="1"/>
    </location>
</feature>
<name>A0A8H7UT35_9FUNG</name>
<protein>
    <submittedName>
        <fullName evidence="1">Uncharacterized protein</fullName>
    </submittedName>
</protein>
<accession>A0A8H7UT35</accession>
<dbReference type="AlphaFoldDB" id="A0A8H7UT35"/>
<dbReference type="EMBL" id="JAEPRC010001145">
    <property type="protein sequence ID" value="KAG2189864.1"/>
    <property type="molecule type" value="Genomic_DNA"/>
</dbReference>
<dbReference type="Proteomes" id="UP000650833">
    <property type="component" value="Unassembled WGS sequence"/>
</dbReference>
<sequence>MVMMSFGNYEFGVAEVAKEAANTKKINEGRIKCCEIMNAMLANIVETYPSLQQQIKASKEYLKHYTQNGTMLEVPTTAMEAHLDLYS</sequence>
<evidence type="ECO:0000313" key="2">
    <source>
        <dbReference type="Proteomes" id="UP000650833"/>
    </source>
</evidence>
<gene>
    <name evidence="1" type="ORF">INT46_001894</name>
</gene>
<proteinExistence type="predicted"/>
<evidence type="ECO:0000313" key="1">
    <source>
        <dbReference type="EMBL" id="KAG2189864.1"/>
    </source>
</evidence>
<keyword evidence="2" id="KW-1185">Reference proteome</keyword>